<dbReference type="Proteomes" id="UP001372338">
    <property type="component" value="Unassembled WGS sequence"/>
</dbReference>
<reference evidence="2 3" key="1">
    <citation type="submission" date="2024-01" db="EMBL/GenBank/DDBJ databases">
        <title>The genomes of 5 underutilized Papilionoideae crops provide insights into root nodulation and disease resistanc.</title>
        <authorList>
            <person name="Yuan L."/>
        </authorList>
    </citation>
    <scope>NUCLEOTIDE SEQUENCE [LARGE SCALE GENOMIC DNA]</scope>
    <source>
        <strain evidence="2">ZHUSHIDOU_FW_LH</strain>
        <tissue evidence="2">Leaf</tissue>
    </source>
</reference>
<name>A0AAN9HSQ4_CROPI</name>
<feature type="compositionally biased region" description="Polar residues" evidence="1">
    <location>
        <begin position="11"/>
        <end position="24"/>
    </location>
</feature>
<proteinExistence type="predicted"/>
<sequence length="128" mass="14518">MSEAHVPHHPTWQTPLNNDKDSQSNGQLLYTFLYPTINKTPPSNNSLPDSKTNNSLQIDIGGTKWYRAIEGEGEGDEKIRRRFGETSQILNQLNFSHHFQLSYSFSILFESESSSSEALLSFSHSLPF</sequence>
<evidence type="ECO:0000313" key="3">
    <source>
        <dbReference type="Proteomes" id="UP001372338"/>
    </source>
</evidence>
<protein>
    <submittedName>
        <fullName evidence="2">Uncharacterized protein</fullName>
    </submittedName>
</protein>
<evidence type="ECO:0000256" key="1">
    <source>
        <dbReference type="SAM" id="MobiDB-lite"/>
    </source>
</evidence>
<accession>A0AAN9HSQ4</accession>
<gene>
    <name evidence="2" type="ORF">RIF29_41456</name>
</gene>
<evidence type="ECO:0000313" key="2">
    <source>
        <dbReference type="EMBL" id="KAK7246587.1"/>
    </source>
</evidence>
<dbReference type="EMBL" id="JAYWIO010000008">
    <property type="protein sequence ID" value="KAK7246587.1"/>
    <property type="molecule type" value="Genomic_DNA"/>
</dbReference>
<dbReference type="AlphaFoldDB" id="A0AAN9HSQ4"/>
<organism evidence="2 3">
    <name type="scientific">Crotalaria pallida</name>
    <name type="common">Smooth rattlebox</name>
    <name type="synonym">Crotalaria striata</name>
    <dbReference type="NCBI Taxonomy" id="3830"/>
    <lineage>
        <taxon>Eukaryota</taxon>
        <taxon>Viridiplantae</taxon>
        <taxon>Streptophyta</taxon>
        <taxon>Embryophyta</taxon>
        <taxon>Tracheophyta</taxon>
        <taxon>Spermatophyta</taxon>
        <taxon>Magnoliopsida</taxon>
        <taxon>eudicotyledons</taxon>
        <taxon>Gunneridae</taxon>
        <taxon>Pentapetalae</taxon>
        <taxon>rosids</taxon>
        <taxon>fabids</taxon>
        <taxon>Fabales</taxon>
        <taxon>Fabaceae</taxon>
        <taxon>Papilionoideae</taxon>
        <taxon>50 kb inversion clade</taxon>
        <taxon>genistoids sensu lato</taxon>
        <taxon>core genistoids</taxon>
        <taxon>Crotalarieae</taxon>
        <taxon>Crotalaria</taxon>
    </lineage>
</organism>
<feature type="region of interest" description="Disordered" evidence="1">
    <location>
        <begin position="1"/>
        <end position="24"/>
    </location>
</feature>
<comment type="caution">
    <text evidence="2">The sequence shown here is derived from an EMBL/GenBank/DDBJ whole genome shotgun (WGS) entry which is preliminary data.</text>
</comment>
<keyword evidence="3" id="KW-1185">Reference proteome</keyword>